<keyword evidence="1 2" id="KW-0175">Coiled coil</keyword>
<feature type="region of interest" description="Disordered" evidence="3">
    <location>
        <begin position="1"/>
        <end position="21"/>
    </location>
</feature>
<protein>
    <recommendedName>
        <fullName evidence="4">Translin-associated factor X-interacting protein 1 N-terminal domain-containing protein</fullName>
    </recommendedName>
</protein>
<dbReference type="RefSeq" id="XP_028876690.1">
    <property type="nucleotide sequence ID" value="XM_029032017.1"/>
</dbReference>
<dbReference type="GO" id="GO:0005737">
    <property type="term" value="C:cytoplasm"/>
    <property type="evidence" value="ECO:0007669"/>
    <property type="project" value="TreeGrafter"/>
</dbReference>
<reference evidence="5 6" key="1">
    <citation type="submission" date="2017-03" db="EMBL/GenBank/DDBJ databases">
        <title>An alternative strategy for trypanosome survival in the mammalian bloodstream revealed through genome and transcriptome analysis of the ubiquitous bovine parasite Trypanosoma (Megatrypanum) theileri.</title>
        <authorList>
            <person name="Kelly S."/>
            <person name="Ivens A."/>
            <person name="Mott A."/>
            <person name="O'Neill E."/>
            <person name="Emms D."/>
            <person name="Macleod O."/>
            <person name="Voorheis P."/>
            <person name="Matthews J."/>
            <person name="Matthews K."/>
            <person name="Carrington M."/>
        </authorList>
    </citation>
    <scope>NUCLEOTIDE SEQUENCE [LARGE SCALE GENOMIC DNA]</scope>
    <source>
        <strain evidence="5">Edinburgh</strain>
    </source>
</reference>
<dbReference type="GeneID" id="39991797"/>
<dbReference type="STRING" id="67003.A0A1X0ND09"/>
<dbReference type="Proteomes" id="UP000192257">
    <property type="component" value="Unassembled WGS sequence"/>
</dbReference>
<feature type="coiled-coil region" evidence="2">
    <location>
        <begin position="171"/>
        <end position="223"/>
    </location>
</feature>
<evidence type="ECO:0000256" key="3">
    <source>
        <dbReference type="SAM" id="MobiDB-lite"/>
    </source>
</evidence>
<organism evidence="5 6">
    <name type="scientific">Trypanosoma theileri</name>
    <dbReference type="NCBI Taxonomy" id="67003"/>
    <lineage>
        <taxon>Eukaryota</taxon>
        <taxon>Discoba</taxon>
        <taxon>Euglenozoa</taxon>
        <taxon>Kinetoplastea</taxon>
        <taxon>Metakinetoplastina</taxon>
        <taxon>Trypanosomatida</taxon>
        <taxon>Trypanosomatidae</taxon>
        <taxon>Trypanosoma</taxon>
    </lineage>
</organism>
<evidence type="ECO:0000313" key="5">
    <source>
        <dbReference type="EMBL" id="ORC79561.1"/>
    </source>
</evidence>
<name>A0A1X0ND09_9TRYP</name>
<dbReference type="VEuPathDB" id="TriTrypDB:TM35_002061010"/>
<evidence type="ECO:0000313" key="6">
    <source>
        <dbReference type="Proteomes" id="UP000192257"/>
    </source>
</evidence>
<sequence>MPPKSSGFDGSGRIRGRPSGVGGPSLSLVPLNAANKVVAHKTLPPLKKGTSFPLAVWPSRQRHILGSSKAPLAVQLEAFVRREHRLYVQEHRDCTHSDTLHIVREAFSVIIEHFLEYREILSFVRDEYEATFEEIAEELKRLRAIQLENESDRSLHAMELLRQREGFTTVISNQQAQLQATQGLIHSLREQVATYEQSNNTLMANLEIKRKECEEAIEKAKMISNAMIEEAARNARFIAIHNADMREIGRLDAQVASLKDKLEDADKRFNVLVRQMMFGTTRPTSWRRTGKEVTTQISTELDELPNHEKNDTAPSVAALQRRIDDLLFDYECLKEQTSGENKKSISESDTQSKEVTVSEKKDVNISKDIALTTSSELIQSWLREENLTERELDALDYLLPPGIWEEDPLGFLKVCRPVRNLHLKKKDVVSMLCNFWKDRQFNRQLLLKHYFLGWVRDKAGTDRSAEEVGMNILHICQINPDDPDCRGMILTLRSFLPEDMILTWQKDINELEEACRESSHIVNGTVDTAFIVNALRIVMPEKRYVHMLQLRLYLWRLSKETGRISIDTLFNKDSHFVWMLKKQFLLEVEEFTLQVVEKVRLASPDSKTIKVQDITGTIAALDEGIPKGTLHRLVAEATQLTAMEVATADASFTVKLQPILHRFRSSVLLRRATPPDGEGANSNPLAPENGE</sequence>
<dbReference type="Pfam" id="PF15739">
    <property type="entry name" value="TSNAXIP1_N"/>
    <property type="match status" value="1"/>
</dbReference>
<dbReference type="OrthoDB" id="261426at2759"/>
<comment type="caution">
    <text evidence="5">The sequence shown here is derived from an EMBL/GenBank/DDBJ whole genome shotgun (WGS) entry which is preliminary data.</text>
</comment>
<evidence type="ECO:0000256" key="2">
    <source>
        <dbReference type="SAM" id="Coils"/>
    </source>
</evidence>
<feature type="region of interest" description="Disordered" evidence="3">
    <location>
        <begin position="671"/>
        <end position="691"/>
    </location>
</feature>
<keyword evidence="6" id="KW-1185">Reference proteome</keyword>
<feature type="coiled-coil region" evidence="2">
    <location>
        <begin position="248"/>
        <end position="275"/>
    </location>
</feature>
<dbReference type="PANTHER" id="PTHR16306">
    <property type="entry name" value="TRANSLIN-ASSOCIATED FACTOR X-INTERACTING PROTEIN 1"/>
    <property type="match status" value="1"/>
</dbReference>
<evidence type="ECO:0000259" key="4">
    <source>
        <dbReference type="Pfam" id="PF15739"/>
    </source>
</evidence>
<dbReference type="InterPro" id="IPR032755">
    <property type="entry name" value="TSNAXIP1_N"/>
</dbReference>
<dbReference type="AlphaFoldDB" id="A0A1X0ND09"/>
<dbReference type="EMBL" id="NBCO01000206">
    <property type="protein sequence ID" value="ORC79561.1"/>
    <property type="molecule type" value="Genomic_DNA"/>
</dbReference>
<evidence type="ECO:0000256" key="1">
    <source>
        <dbReference type="ARBA" id="ARBA00023054"/>
    </source>
</evidence>
<feature type="domain" description="Translin-associated factor X-interacting protein 1 N-terminal" evidence="4">
    <location>
        <begin position="77"/>
        <end position="183"/>
    </location>
</feature>
<dbReference type="PANTHER" id="PTHR16306:SF0">
    <property type="entry name" value="TRANSLIN-ASSOCIATED FACTOR X-INTERACTING PROTEIN 1"/>
    <property type="match status" value="1"/>
</dbReference>
<gene>
    <name evidence="5" type="ORF">TM35_002061010</name>
</gene>
<accession>A0A1X0ND09</accession>
<proteinExistence type="predicted"/>